<protein>
    <submittedName>
        <fullName evidence="1">Uncharacterized protein</fullName>
    </submittedName>
</protein>
<dbReference type="HOGENOM" id="CLU_2750379_0_0_3"/>
<proteinExistence type="predicted"/>
<accession>K9UBF0</accession>
<dbReference type="KEGG" id="cmp:Cha6605_0681"/>
<keyword evidence="2" id="KW-1185">Reference proteome</keyword>
<evidence type="ECO:0000313" key="2">
    <source>
        <dbReference type="Proteomes" id="UP000010366"/>
    </source>
</evidence>
<gene>
    <name evidence="1" type="ORF">Cha6605_0681</name>
</gene>
<dbReference type="Proteomes" id="UP000010366">
    <property type="component" value="Chromosome"/>
</dbReference>
<name>K9UBF0_CHAP6</name>
<dbReference type="EMBL" id="CP003600">
    <property type="protein sequence ID" value="AFY91953.1"/>
    <property type="molecule type" value="Genomic_DNA"/>
</dbReference>
<dbReference type="STRING" id="1173020.Cha6605_0681"/>
<sequence length="70" mass="7591">MRSALSCPLSKPCAGEFEGRHPAPQRGVCPHKQNPQPTSINCLSLRLVQIVTLTGVVYEYGRIISAMPGK</sequence>
<evidence type="ECO:0000313" key="1">
    <source>
        <dbReference type="EMBL" id="AFY91953.1"/>
    </source>
</evidence>
<dbReference type="AlphaFoldDB" id="K9UBF0"/>
<organism evidence="1 2">
    <name type="scientific">Chamaesiphon minutus (strain ATCC 27169 / PCC 6605)</name>
    <dbReference type="NCBI Taxonomy" id="1173020"/>
    <lineage>
        <taxon>Bacteria</taxon>
        <taxon>Bacillati</taxon>
        <taxon>Cyanobacteriota</taxon>
        <taxon>Cyanophyceae</taxon>
        <taxon>Gomontiellales</taxon>
        <taxon>Chamaesiphonaceae</taxon>
        <taxon>Chamaesiphon</taxon>
    </lineage>
</organism>
<reference evidence="1 2" key="1">
    <citation type="submission" date="2012-05" db="EMBL/GenBank/DDBJ databases">
        <title>Finished chromosome of genome of Chamaesiphon sp. PCC 6605.</title>
        <authorList>
            <consortium name="US DOE Joint Genome Institute"/>
            <person name="Gugger M."/>
            <person name="Coursin T."/>
            <person name="Rippka R."/>
            <person name="Tandeau De Marsac N."/>
            <person name="Huntemann M."/>
            <person name="Wei C.-L."/>
            <person name="Han J."/>
            <person name="Detter J.C."/>
            <person name="Han C."/>
            <person name="Tapia R."/>
            <person name="Chen A."/>
            <person name="Kyrpides N."/>
            <person name="Mavromatis K."/>
            <person name="Markowitz V."/>
            <person name="Szeto E."/>
            <person name="Ivanova N."/>
            <person name="Pagani I."/>
            <person name="Pati A."/>
            <person name="Goodwin L."/>
            <person name="Nordberg H.P."/>
            <person name="Cantor M.N."/>
            <person name="Hua S.X."/>
            <person name="Woyke T."/>
            <person name="Kerfeld C.A."/>
        </authorList>
    </citation>
    <scope>NUCLEOTIDE SEQUENCE [LARGE SCALE GENOMIC DNA]</scope>
    <source>
        <strain evidence="2">ATCC 27169 / PCC 6605</strain>
    </source>
</reference>